<comment type="caution">
    <text evidence="1">The sequence shown here is derived from an EMBL/GenBank/DDBJ whole genome shotgun (WGS) entry which is preliminary data.</text>
</comment>
<gene>
    <name evidence="1" type="ORF">ACOLOM_LOCUS9948</name>
</gene>
<reference evidence="1" key="1">
    <citation type="submission" date="2021-06" db="EMBL/GenBank/DDBJ databases">
        <authorList>
            <person name="Kallberg Y."/>
            <person name="Tangrot J."/>
            <person name="Rosling A."/>
        </authorList>
    </citation>
    <scope>NUCLEOTIDE SEQUENCE</scope>
    <source>
        <strain evidence="1">CL356</strain>
    </source>
</reference>
<keyword evidence="2" id="KW-1185">Reference proteome</keyword>
<evidence type="ECO:0000313" key="2">
    <source>
        <dbReference type="Proteomes" id="UP000789525"/>
    </source>
</evidence>
<dbReference type="Proteomes" id="UP000789525">
    <property type="component" value="Unassembled WGS sequence"/>
</dbReference>
<proteinExistence type="predicted"/>
<feature type="non-terminal residue" evidence="1">
    <location>
        <position position="1"/>
    </location>
</feature>
<name>A0ACA9P6S8_9GLOM</name>
<protein>
    <submittedName>
        <fullName evidence="1">1643_t:CDS:1</fullName>
    </submittedName>
</protein>
<organism evidence="1 2">
    <name type="scientific">Acaulospora colombiana</name>
    <dbReference type="NCBI Taxonomy" id="27376"/>
    <lineage>
        <taxon>Eukaryota</taxon>
        <taxon>Fungi</taxon>
        <taxon>Fungi incertae sedis</taxon>
        <taxon>Mucoromycota</taxon>
        <taxon>Glomeromycotina</taxon>
        <taxon>Glomeromycetes</taxon>
        <taxon>Diversisporales</taxon>
        <taxon>Acaulosporaceae</taxon>
        <taxon>Acaulospora</taxon>
    </lineage>
</organism>
<evidence type="ECO:0000313" key="1">
    <source>
        <dbReference type="EMBL" id="CAG8693850.1"/>
    </source>
</evidence>
<dbReference type="EMBL" id="CAJVPT010030269">
    <property type="protein sequence ID" value="CAG8693850.1"/>
    <property type="molecule type" value="Genomic_DNA"/>
</dbReference>
<accession>A0ACA9P6S8</accession>
<sequence>TSYKSSVSNSGQVFPLSSSPQSYLSPLSLSLDTNDSILHRQPTFSYIPIHKRRRSGGSSSSSSITGSMFLRSINSLNSLSISSISSISPDSSSDGLSTPGSSDSELLMPTTPTSSIYSPADNSSMEYTSFPNLEKFSDEGWTEIRIEKCDPDEIQMESYDEMLVGGVRFRY</sequence>